<keyword evidence="4" id="KW-1185">Reference proteome</keyword>
<dbReference type="Pfam" id="PF10135">
    <property type="entry name" value="Rod-binding"/>
    <property type="match status" value="1"/>
</dbReference>
<evidence type="ECO:0000313" key="4">
    <source>
        <dbReference type="Proteomes" id="UP000199423"/>
    </source>
</evidence>
<dbReference type="Proteomes" id="UP000199423">
    <property type="component" value="Unassembled WGS sequence"/>
</dbReference>
<evidence type="ECO:0000256" key="1">
    <source>
        <dbReference type="SAM" id="MobiDB-lite"/>
    </source>
</evidence>
<sequence>MPIISPTAAADQAMWTARQTVRPAPSADVRSVDAAAQEQTGQTQKSKAKEAGQQFEAMYLRQMLEEWMPKDSESLFGDGTAGTVWRGMMVDTLATTLSKSGTIGIAQMIIKPEPDGSRGQ</sequence>
<dbReference type="OrthoDB" id="7889190at2"/>
<evidence type="ECO:0000313" key="3">
    <source>
        <dbReference type="EMBL" id="SFV37162.1"/>
    </source>
</evidence>
<dbReference type="InterPro" id="IPR019301">
    <property type="entry name" value="Flagellar_prot_FlgJ_N"/>
</dbReference>
<accession>A0A1I7NRE4</accession>
<protein>
    <submittedName>
        <fullName evidence="3">Rod binding protein</fullName>
    </submittedName>
</protein>
<dbReference type="EMBL" id="FPCH01000003">
    <property type="protein sequence ID" value="SFV37162.1"/>
    <property type="molecule type" value="Genomic_DNA"/>
</dbReference>
<reference evidence="4" key="1">
    <citation type="submission" date="2016-10" db="EMBL/GenBank/DDBJ databases">
        <authorList>
            <person name="Varghese N."/>
            <person name="Submissions S."/>
        </authorList>
    </citation>
    <scope>NUCLEOTIDE SEQUENCE [LARGE SCALE GENOMIC DNA]</scope>
    <source>
        <strain evidence="4">DSM 1565</strain>
    </source>
</reference>
<organism evidence="3 4">
    <name type="scientific">Hyphomicrobium facile</name>
    <dbReference type="NCBI Taxonomy" id="51670"/>
    <lineage>
        <taxon>Bacteria</taxon>
        <taxon>Pseudomonadati</taxon>
        <taxon>Pseudomonadota</taxon>
        <taxon>Alphaproteobacteria</taxon>
        <taxon>Hyphomicrobiales</taxon>
        <taxon>Hyphomicrobiaceae</taxon>
        <taxon>Hyphomicrobium</taxon>
    </lineage>
</organism>
<evidence type="ECO:0000259" key="2">
    <source>
        <dbReference type="Pfam" id="PF10135"/>
    </source>
</evidence>
<proteinExistence type="predicted"/>
<dbReference type="AlphaFoldDB" id="A0A1I7NRE4"/>
<feature type="region of interest" description="Disordered" evidence="1">
    <location>
        <begin position="1"/>
        <end position="50"/>
    </location>
</feature>
<dbReference type="RefSeq" id="WP_092868551.1">
    <property type="nucleotide sequence ID" value="NZ_FPCH01000003.1"/>
</dbReference>
<dbReference type="STRING" id="51670.SAMN04488557_3025"/>
<feature type="domain" description="Flagellar protein FlgJ N-terminal" evidence="2">
    <location>
        <begin position="71"/>
        <end position="111"/>
    </location>
</feature>
<name>A0A1I7NRE4_9HYPH</name>
<gene>
    <name evidence="3" type="ORF">SAMN04488557_3025</name>
</gene>